<name>A0A6C0IXJ5_9ZZZZ</name>
<sequence>MEELMTRAEAFKEQSLKNFQELTFGKETIPIASCPSDGNAYVLSRCEVNKIYDNKSNVVPNTVLQQEPSDIKAFNE</sequence>
<protein>
    <submittedName>
        <fullName evidence="1">Uncharacterized protein</fullName>
    </submittedName>
</protein>
<reference evidence="1" key="1">
    <citation type="journal article" date="2020" name="Nature">
        <title>Giant virus diversity and host interactions through global metagenomics.</title>
        <authorList>
            <person name="Schulz F."/>
            <person name="Roux S."/>
            <person name="Paez-Espino D."/>
            <person name="Jungbluth S."/>
            <person name="Walsh D.A."/>
            <person name="Denef V.J."/>
            <person name="McMahon K.D."/>
            <person name="Konstantinidis K.T."/>
            <person name="Eloe-Fadrosh E.A."/>
            <person name="Kyrpides N.C."/>
            <person name="Woyke T."/>
        </authorList>
    </citation>
    <scope>NUCLEOTIDE SEQUENCE</scope>
    <source>
        <strain evidence="1">GVMAG-M-3300025626-8</strain>
    </source>
</reference>
<dbReference type="AlphaFoldDB" id="A0A6C0IXJ5"/>
<organism evidence="1">
    <name type="scientific">viral metagenome</name>
    <dbReference type="NCBI Taxonomy" id="1070528"/>
    <lineage>
        <taxon>unclassified sequences</taxon>
        <taxon>metagenomes</taxon>
        <taxon>organismal metagenomes</taxon>
    </lineage>
</organism>
<accession>A0A6C0IXJ5</accession>
<proteinExistence type="predicted"/>
<evidence type="ECO:0000313" key="1">
    <source>
        <dbReference type="EMBL" id="QHT98031.1"/>
    </source>
</evidence>
<dbReference type="EMBL" id="MN740286">
    <property type="protein sequence ID" value="QHT98031.1"/>
    <property type="molecule type" value="Genomic_DNA"/>
</dbReference>